<dbReference type="EMBL" id="LXQA010045611">
    <property type="protein sequence ID" value="MCI01240.1"/>
    <property type="molecule type" value="Genomic_DNA"/>
</dbReference>
<accession>A0A392NPU5</accession>
<sequence length="108" mass="11707">MVSPRPPNYGRNSNANSVSLESMEEREDVDDNKSTRGSDFGFTKEQYNQLVNLLRSSHTSNQGNSSTQVNVASGYVTSGIRNLVCSPSSSNLGQWIVDSGASDTYVLP</sequence>
<feature type="region of interest" description="Disordered" evidence="1">
    <location>
        <begin position="1"/>
        <end position="41"/>
    </location>
</feature>
<reference evidence="2 3" key="1">
    <citation type="journal article" date="2018" name="Front. Plant Sci.">
        <title>Red Clover (Trifolium pratense) and Zigzag Clover (T. medium) - A Picture of Genomic Similarities and Differences.</title>
        <authorList>
            <person name="Dluhosova J."/>
            <person name="Istvanek J."/>
            <person name="Nedelnik J."/>
            <person name="Repkova J."/>
        </authorList>
    </citation>
    <scope>NUCLEOTIDE SEQUENCE [LARGE SCALE GENOMIC DNA]</scope>
    <source>
        <strain evidence="3">cv. 10/8</strain>
        <tissue evidence="2">Leaf</tissue>
    </source>
</reference>
<name>A0A392NPU5_9FABA</name>
<protein>
    <submittedName>
        <fullName evidence="2">Uncharacterized protein</fullName>
    </submittedName>
</protein>
<organism evidence="2 3">
    <name type="scientific">Trifolium medium</name>
    <dbReference type="NCBI Taxonomy" id="97028"/>
    <lineage>
        <taxon>Eukaryota</taxon>
        <taxon>Viridiplantae</taxon>
        <taxon>Streptophyta</taxon>
        <taxon>Embryophyta</taxon>
        <taxon>Tracheophyta</taxon>
        <taxon>Spermatophyta</taxon>
        <taxon>Magnoliopsida</taxon>
        <taxon>eudicotyledons</taxon>
        <taxon>Gunneridae</taxon>
        <taxon>Pentapetalae</taxon>
        <taxon>rosids</taxon>
        <taxon>fabids</taxon>
        <taxon>Fabales</taxon>
        <taxon>Fabaceae</taxon>
        <taxon>Papilionoideae</taxon>
        <taxon>50 kb inversion clade</taxon>
        <taxon>NPAAA clade</taxon>
        <taxon>Hologalegina</taxon>
        <taxon>IRL clade</taxon>
        <taxon>Trifolieae</taxon>
        <taxon>Trifolium</taxon>
    </lineage>
</organism>
<keyword evidence="3" id="KW-1185">Reference proteome</keyword>
<feature type="compositionally biased region" description="Polar residues" evidence="1">
    <location>
        <begin position="10"/>
        <end position="20"/>
    </location>
</feature>
<proteinExistence type="predicted"/>
<evidence type="ECO:0000256" key="1">
    <source>
        <dbReference type="SAM" id="MobiDB-lite"/>
    </source>
</evidence>
<evidence type="ECO:0000313" key="2">
    <source>
        <dbReference type="EMBL" id="MCI01240.1"/>
    </source>
</evidence>
<dbReference type="AlphaFoldDB" id="A0A392NPU5"/>
<comment type="caution">
    <text evidence="2">The sequence shown here is derived from an EMBL/GenBank/DDBJ whole genome shotgun (WGS) entry which is preliminary data.</text>
</comment>
<dbReference type="Proteomes" id="UP000265520">
    <property type="component" value="Unassembled WGS sequence"/>
</dbReference>
<evidence type="ECO:0000313" key="3">
    <source>
        <dbReference type="Proteomes" id="UP000265520"/>
    </source>
</evidence>